<feature type="compositionally biased region" description="Polar residues" evidence="4">
    <location>
        <begin position="457"/>
        <end position="471"/>
    </location>
</feature>
<dbReference type="EMBL" id="JAFFHA010000001">
    <property type="protein sequence ID" value="KAK4659062.1"/>
    <property type="molecule type" value="Genomic_DNA"/>
</dbReference>
<dbReference type="InterPro" id="IPR012677">
    <property type="entry name" value="Nucleotide-bd_a/b_plait_sf"/>
</dbReference>
<evidence type="ECO:0000256" key="1">
    <source>
        <dbReference type="ARBA" id="ARBA00004123"/>
    </source>
</evidence>
<reference evidence="6 7" key="1">
    <citation type="journal article" date="2023" name="bioRxiv">
        <title>High-quality genome assemblies of four members of thePodospora anserinaspecies complex.</title>
        <authorList>
            <person name="Ament-Velasquez S.L."/>
            <person name="Vogan A.A."/>
            <person name="Wallerman O."/>
            <person name="Hartmann F."/>
            <person name="Gautier V."/>
            <person name="Silar P."/>
            <person name="Giraud T."/>
            <person name="Johannesson H."/>
        </authorList>
    </citation>
    <scope>NUCLEOTIDE SEQUENCE [LARGE SCALE GENOMIC DNA]</scope>
    <source>
        <strain evidence="6 7">CBS 415.72m</strain>
    </source>
</reference>
<dbReference type="Gene3D" id="1.25.40.630">
    <property type="match status" value="1"/>
</dbReference>
<evidence type="ECO:0000313" key="7">
    <source>
        <dbReference type="Proteomes" id="UP001323405"/>
    </source>
</evidence>
<evidence type="ECO:0000256" key="3">
    <source>
        <dbReference type="PROSITE-ProRule" id="PRU00176"/>
    </source>
</evidence>
<dbReference type="GeneID" id="87905010"/>
<gene>
    <name evidence="6" type="ORF">QC762_106970</name>
</gene>
<dbReference type="InterPro" id="IPR026896">
    <property type="entry name" value="CSTF_C"/>
</dbReference>
<evidence type="ECO:0000256" key="2">
    <source>
        <dbReference type="ARBA" id="ARBA00023242"/>
    </source>
</evidence>
<feature type="region of interest" description="Disordered" evidence="4">
    <location>
        <begin position="106"/>
        <end position="145"/>
    </location>
</feature>
<feature type="compositionally biased region" description="Acidic residues" evidence="4">
    <location>
        <begin position="476"/>
        <end position="494"/>
    </location>
</feature>
<sequence length="506" mass="53620">MSNRQPSRVVFVGNIPYGKSSRLYYVFSKSIANKPLSAGLTEEQITEIFSGAGRVLNFRLVYDRETGRPKGFGFAEFPDHDSASSAVRNLNDYEIMGRKLRVDFSNETVSDEDGRDRDAAGPSAAGYSAPSNGNNVAAPVVPAGGSSLPPLPQGKDLPPGVSCTDAISQTLRTLPPAQLLDIIQQMKTLATNDPARCAELLNQAPQLGYAVFQALLIMGLVSPDAINSVLDTGVSVAPPPAAVPANYGGYPVPAATGTPVGGYAAPPVAAPVVPVPGAAPPPVTAPPPAQDPEALMRAVMELPQETIDMLPEAEKQQILALRAQFSLQVTAGNDDNYTGRDQVTKLTAELILNIGKVGESQPAGGFDNSKLPCFDIYGKLKGGINRKFKNNDHDFGTANIRKSTTVDNGSDLGSHDFYSPTGGSVISEEDVDDLVLEITPLAAPVALNTFIPGHNLLRSTPNNSKSPSINEKPSDYQDEDSFDAEVYGDSEPGVDGDFQRTLRSFH</sequence>
<feature type="region of interest" description="Disordered" evidence="4">
    <location>
        <begin position="456"/>
        <end position="506"/>
    </location>
</feature>
<dbReference type="RefSeq" id="XP_062748034.1">
    <property type="nucleotide sequence ID" value="XM_062885103.1"/>
</dbReference>
<dbReference type="InterPro" id="IPR025742">
    <property type="entry name" value="CSTF2_hinge"/>
</dbReference>
<dbReference type="Pfam" id="PF00076">
    <property type="entry name" value="RRM_1"/>
    <property type="match status" value="1"/>
</dbReference>
<keyword evidence="2" id="KW-0539">Nucleus</keyword>
<dbReference type="Proteomes" id="UP001323405">
    <property type="component" value="Unassembled WGS sequence"/>
</dbReference>
<dbReference type="InterPro" id="IPR000504">
    <property type="entry name" value="RRM_dom"/>
</dbReference>
<feature type="domain" description="RRM" evidence="5">
    <location>
        <begin position="8"/>
        <end position="107"/>
    </location>
</feature>
<dbReference type="SUPFAM" id="SSF54928">
    <property type="entry name" value="RNA-binding domain, RBD"/>
    <property type="match status" value="1"/>
</dbReference>
<organism evidence="6 7">
    <name type="scientific">Podospora pseudocomata</name>
    <dbReference type="NCBI Taxonomy" id="2093779"/>
    <lineage>
        <taxon>Eukaryota</taxon>
        <taxon>Fungi</taxon>
        <taxon>Dikarya</taxon>
        <taxon>Ascomycota</taxon>
        <taxon>Pezizomycotina</taxon>
        <taxon>Sordariomycetes</taxon>
        <taxon>Sordariomycetidae</taxon>
        <taxon>Sordariales</taxon>
        <taxon>Podosporaceae</taxon>
        <taxon>Podospora</taxon>
    </lineage>
</organism>
<evidence type="ECO:0000256" key="4">
    <source>
        <dbReference type="SAM" id="MobiDB-lite"/>
    </source>
</evidence>
<evidence type="ECO:0000313" key="6">
    <source>
        <dbReference type="EMBL" id="KAK4659062.1"/>
    </source>
</evidence>
<dbReference type="PANTHER" id="PTHR45735">
    <property type="entry name" value="CLEAVAGE STIMULATION FACTOR SUBUNIT 2"/>
    <property type="match status" value="1"/>
</dbReference>
<proteinExistence type="predicted"/>
<dbReference type="CDD" id="cd12398">
    <property type="entry name" value="RRM_CSTF2_RNA15_like"/>
    <property type="match status" value="1"/>
</dbReference>
<evidence type="ECO:0000259" key="5">
    <source>
        <dbReference type="PROSITE" id="PS50102"/>
    </source>
</evidence>
<dbReference type="Pfam" id="PF14304">
    <property type="entry name" value="CSTF_C"/>
    <property type="match status" value="1"/>
</dbReference>
<name>A0ABR0GTR1_9PEZI</name>
<dbReference type="Gene3D" id="1.10.20.70">
    <property type="entry name" value="Transcription termination and cleavage factor, C-terminal domain"/>
    <property type="match status" value="1"/>
</dbReference>
<protein>
    <recommendedName>
        <fullName evidence="5">RRM domain-containing protein</fullName>
    </recommendedName>
</protein>
<dbReference type="Gene3D" id="3.30.70.330">
    <property type="match status" value="1"/>
</dbReference>
<dbReference type="PANTHER" id="PTHR45735:SF2">
    <property type="entry name" value="CLEAVAGE STIMULATION FACTOR SUBUNIT 2"/>
    <property type="match status" value="1"/>
</dbReference>
<accession>A0ABR0GTR1</accession>
<dbReference type="PROSITE" id="PS50102">
    <property type="entry name" value="RRM"/>
    <property type="match status" value="1"/>
</dbReference>
<dbReference type="SMART" id="SM00360">
    <property type="entry name" value="RRM"/>
    <property type="match status" value="1"/>
</dbReference>
<dbReference type="InterPro" id="IPR035979">
    <property type="entry name" value="RBD_domain_sf"/>
</dbReference>
<feature type="compositionally biased region" description="Low complexity" evidence="4">
    <location>
        <begin position="120"/>
        <end position="135"/>
    </location>
</feature>
<keyword evidence="3" id="KW-0694">RNA-binding</keyword>
<comment type="caution">
    <text evidence="6">The sequence shown here is derived from an EMBL/GenBank/DDBJ whole genome shotgun (WGS) entry which is preliminary data.</text>
</comment>
<comment type="subcellular location">
    <subcellularLocation>
        <location evidence="1">Nucleus</location>
    </subcellularLocation>
</comment>
<dbReference type="Pfam" id="PF14327">
    <property type="entry name" value="CSTF2_hinge"/>
    <property type="match status" value="1"/>
</dbReference>
<dbReference type="InterPro" id="IPR038192">
    <property type="entry name" value="CSTF_C_sf"/>
</dbReference>
<keyword evidence="7" id="KW-1185">Reference proteome</keyword>